<accession>A0ABR3JFP1</accession>
<comment type="function">
    <text evidence="7">ATPase component of the INO80 complex which remodels chromatin by shifting nucleosomes and is involved in DNA repair.</text>
</comment>
<dbReference type="InterPro" id="IPR014001">
    <property type="entry name" value="Helicase_ATP-bd"/>
</dbReference>
<dbReference type="EMBL" id="JASNQZ010000008">
    <property type="protein sequence ID" value="KAL0954285.1"/>
    <property type="molecule type" value="Genomic_DNA"/>
</dbReference>
<feature type="domain" description="Helicase ATP-binding" evidence="8">
    <location>
        <begin position="16"/>
        <end position="181"/>
    </location>
</feature>
<comment type="subunit">
    <text evidence="7">Component of the INO80 chromatin-remodeling complex.</text>
</comment>
<evidence type="ECO:0000256" key="2">
    <source>
        <dbReference type="ARBA" id="ARBA00022741"/>
    </source>
</evidence>
<dbReference type="PANTHER" id="PTHR45685:SF2">
    <property type="entry name" value="CHROMATIN-REMODELING ATPASE INO80"/>
    <property type="match status" value="1"/>
</dbReference>
<dbReference type="EC" id="3.6.4.-" evidence="7"/>
<dbReference type="InterPro" id="IPR027417">
    <property type="entry name" value="P-loop_NTPase"/>
</dbReference>
<organism evidence="9 10">
    <name type="scientific">Hohenbuehelia grisea</name>
    <dbReference type="NCBI Taxonomy" id="104357"/>
    <lineage>
        <taxon>Eukaryota</taxon>
        <taxon>Fungi</taxon>
        <taxon>Dikarya</taxon>
        <taxon>Basidiomycota</taxon>
        <taxon>Agaricomycotina</taxon>
        <taxon>Agaricomycetes</taxon>
        <taxon>Agaricomycetidae</taxon>
        <taxon>Agaricales</taxon>
        <taxon>Pleurotineae</taxon>
        <taxon>Pleurotaceae</taxon>
        <taxon>Hohenbuehelia</taxon>
    </lineage>
</organism>
<comment type="caution">
    <text evidence="9">The sequence shown here is derived from an EMBL/GenBank/DDBJ whole genome shotgun (WGS) entry which is preliminary data.</text>
</comment>
<name>A0ABR3JFP1_9AGAR</name>
<keyword evidence="6" id="KW-0539">Nucleus</keyword>
<keyword evidence="7" id="KW-0227">DNA damage</keyword>
<dbReference type="InterPro" id="IPR050520">
    <property type="entry name" value="INO80/SWR1_helicase"/>
</dbReference>
<keyword evidence="10" id="KW-1185">Reference proteome</keyword>
<dbReference type="InterPro" id="IPR000330">
    <property type="entry name" value="SNF2_N"/>
</dbReference>
<evidence type="ECO:0000256" key="5">
    <source>
        <dbReference type="ARBA" id="ARBA00023159"/>
    </source>
</evidence>
<evidence type="ECO:0000256" key="7">
    <source>
        <dbReference type="RuleBase" id="RU368001"/>
    </source>
</evidence>
<keyword evidence="3 7" id="KW-0067">ATP-binding</keyword>
<dbReference type="Proteomes" id="UP001556367">
    <property type="component" value="Unassembled WGS sequence"/>
</dbReference>
<evidence type="ECO:0000259" key="8">
    <source>
        <dbReference type="PROSITE" id="PS51192"/>
    </source>
</evidence>
<dbReference type="InterPro" id="IPR038718">
    <property type="entry name" value="SNF2-like_sf"/>
</dbReference>
<sequence>MAQLKEYQLKGPNWLATLYEQGINGILADDAGLGKTVQSISLLAYLAETHDIWGPFLVVAPASTLQNWQQELARFVPKLKTLPYWGNVKDRATLRKFWSKKGISFDQDALFHVLITSYQLVTQDQYEKIEKDIYVDLSARQRALYKALLANVSVAYLLAKAANVGDVDSARSPMNLVARSAITRSCPELFERADVVAPYSFCKYSVAQGRCREKETLSRCLTRLAIRSSSLFLKYCIKTEDCFGVPLEDSTPPTTQ</sequence>
<comment type="domain">
    <text evidence="7">The DBINO region is involved in binding to DNA.</text>
</comment>
<dbReference type="PANTHER" id="PTHR45685">
    <property type="entry name" value="HELICASE SRCAP-RELATED"/>
    <property type="match status" value="1"/>
</dbReference>
<evidence type="ECO:0000256" key="1">
    <source>
        <dbReference type="ARBA" id="ARBA00004123"/>
    </source>
</evidence>
<keyword evidence="5" id="KW-0010">Activator</keyword>
<comment type="catalytic activity">
    <reaction evidence="7">
        <text>ATP + H2O = ADP + phosphate + H(+)</text>
        <dbReference type="Rhea" id="RHEA:13065"/>
        <dbReference type="ChEBI" id="CHEBI:15377"/>
        <dbReference type="ChEBI" id="CHEBI:15378"/>
        <dbReference type="ChEBI" id="CHEBI:30616"/>
        <dbReference type="ChEBI" id="CHEBI:43474"/>
        <dbReference type="ChEBI" id="CHEBI:456216"/>
    </reaction>
</comment>
<comment type="subcellular location">
    <subcellularLocation>
        <location evidence="1 7">Nucleus</location>
    </subcellularLocation>
</comment>
<evidence type="ECO:0000256" key="4">
    <source>
        <dbReference type="ARBA" id="ARBA00023125"/>
    </source>
</evidence>
<dbReference type="Gene3D" id="3.40.50.10810">
    <property type="entry name" value="Tandem AAA-ATPase domain"/>
    <property type="match status" value="1"/>
</dbReference>
<keyword evidence="2" id="KW-0547">Nucleotide-binding</keyword>
<evidence type="ECO:0000256" key="6">
    <source>
        <dbReference type="ARBA" id="ARBA00023242"/>
    </source>
</evidence>
<proteinExistence type="inferred from homology"/>
<evidence type="ECO:0000256" key="3">
    <source>
        <dbReference type="ARBA" id="ARBA00022840"/>
    </source>
</evidence>
<reference evidence="10" key="1">
    <citation type="submission" date="2024-06" db="EMBL/GenBank/DDBJ databases">
        <title>Multi-omics analyses provide insights into the biosynthesis of the anticancer antibiotic pleurotin in Hohenbuehelia grisea.</title>
        <authorList>
            <person name="Weaver J.A."/>
            <person name="Alberti F."/>
        </authorList>
    </citation>
    <scope>NUCLEOTIDE SEQUENCE [LARGE SCALE GENOMIC DNA]</scope>
    <source>
        <strain evidence="10">T-177</strain>
    </source>
</reference>
<evidence type="ECO:0000313" key="9">
    <source>
        <dbReference type="EMBL" id="KAL0954285.1"/>
    </source>
</evidence>
<protein>
    <recommendedName>
        <fullName evidence="7">Chromatin-remodeling ATPase INO80</fullName>
        <ecNumber evidence="7">3.6.4.-</ecNumber>
    </recommendedName>
</protein>
<gene>
    <name evidence="9" type="ORF">HGRIS_005413</name>
</gene>
<keyword evidence="7" id="KW-0234">DNA repair</keyword>
<evidence type="ECO:0000313" key="10">
    <source>
        <dbReference type="Proteomes" id="UP001556367"/>
    </source>
</evidence>
<dbReference type="Pfam" id="PF00176">
    <property type="entry name" value="SNF2-rel_dom"/>
    <property type="match status" value="1"/>
</dbReference>
<keyword evidence="7" id="KW-0378">Hydrolase</keyword>
<keyword evidence="4 7" id="KW-0238">DNA-binding</keyword>
<dbReference type="SUPFAM" id="SSF52540">
    <property type="entry name" value="P-loop containing nucleoside triphosphate hydrolases"/>
    <property type="match status" value="1"/>
</dbReference>
<comment type="similarity">
    <text evidence="7">Belongs to the SNF2/RAD54 helicase family.</text>
</comment>
<dbReference type="PROSITE" id="PS51192">
    <property type="entry name" value="HELICASE_ATP_BIND_1"/>
    <property type="match status" value="1"/>
</dbReference>